<evidence type="ECO:0000313" key="1">
    <source>
        <dbReference type="EMBL" id="TCC99048.1"/>
    </source>
</evidence>
<dbReference type="InterPro" id="IPR037107">
    <property type="entry name" value="Put_OMP_sf"/>
</dbReference>
<reference evidence="1 2" key="1">
    <citation type="submission" date="2019-02" db="EMBL/GenBank/DDBJ databases">
        <title>Pedobacter sp. RP-1-14 sp. nov., isolated from Arctic soil.</title>
        <authorList>
            <person name="Dahal R.H."/>
        </authorList>
    </citation>
    <scope>NUCLEOTIDE SEQUENCE [LARGE SCALE GENOMIC DNA]</scope>
    <source>
        <strain evidence="1 2">RP-1-14</strain>
    </source>
</reference>
<accession>A0A4R0NFW2</accession>
<protein>
    <submittedName>
        <fullName evidence="1">Lipid A deacylase LpxR family protein</fullName>
    </submittedName>
</protein>
<dbReference type="Pfam" id="PF09982">
    <property type="entry name" value="LpxR"/>
    <property type="match status" value="1"/>
</dbReference>
<sequence length="317" mass="36009">MKNKLYLIFALCTILANSSKGQSFKNEFGFRSDNDSYLAQGSDMYYTNGLYIHFRHATNQEHLKQSLEKKIFEISAGQKIFNPRSGYSPDPDRQDRPFAGYLYAGAAMSWYSKKESVFKMAVELGTTGPNSLSQSGQELLHNTIGFYELAGWEYQIKNENSINLSAQYTKLISRSEDNTTDLSFEGYANAGTIFNAVGAGFLFRIGRINQLFNSGATNSVISNQQKTSSFMPRELFFYTRPQLNYIIYDATVQGSMFNNDSPVTFGIQPIVFEQKLGLNYSSPRFTFDFGVYLRTKEVRSRAPGHQFGAISMYYRFD</sequence>
<proteinExistence type="predicted"/>
<gene>
    <name evidence="1" type="ORF">EZ437_18115</name>
</gene>
<organism evidence="1 2">
    <name type="scientific">Pedobacter psychroterrae</name>
    <dbReference type="NCBI Taxonomy" id="2530453"/>
    <lineage>
        <taxon>Bacteria</taxon>
        <taxon>Pseudomonadati</taxon>
        <taxon>Bacteroidota</taxon>
        <taxon>Sphingobacteriia</taxon>
        <taxon>Sphingobacteriales</taxon>
        <taxon>Sphingobacteriaceae</taxon>
        <taxon>Pedobacter</taxon>
    </lineage>
</organism>
<dbReference type="AlphaFoldDB" id="A0A4R0NFW2"/>
<keyword evidence="2" id="KW-1185">Reference proteome</keyword>
<name>A0A4R0NFW2_9SPHI</name>
<dbReference type="OrthoDB" id="622552at2"/>
<dbReference type="EMBL" id="SJSL01000006">
    <property type="protein sequence ID" value="TCC99048.1"/>
    <property type="molecule type" value="Genomic_DNA"/>
</dbReference>
<dbReference type="RefSeq" id="WP_131597479.1">
    <property type="nucleotide sequence ID" value="NZ_SJSL01000006.1"/>
</dbReference>
<dbReference type="InterPro" id="IPR018707">
    <property type="entry name" value="LpxR"/>
</dbReference>
<evidence type="ECO:0000313" key="2">
    <source>
        <dbReference type="Proteomes" id="UP000293347"/>
    </source>
</evidence>
<dbReference type="Gene3D" id="2.40.128.140">
    <property type="entry name" value="Outer membrane protein"/>
    <property type="match status" value="1"/>
</dbReference>
<comment type="caution">
    <text evidence="1">The sequence shown here is derived from an EMBL/GenBank/DDBJ whole genome shotgun (WGS) entry which is preliminary data.</text>
</comment>
<dbReference type="Proteomes" id="UP000293347">
    <property type="component" value="Unassembled WGS sequence"/>
</dbReference>